<dbReference type="InterPro" id="IPR011010">
    <property type="entry name" value="DNA_brk_join_enz"/>
</dbReference>
<keyword evidence="2" id="KW-0229">DNA integration</keyword>
<evidence type="ECO:0000256" key="1">
    <source>
        <dbReference type="ARBA" id="ARBA00008857"/>
    </source>
</evidence>
<sequence length="486" mass="52313">MAYTEQRTDRSGRTVHVGRYRVDGRLRSTRQMASRRDALAEARRQEEAGKRSEWIDPAASRVTVAEWFGTWQAGRADRAPRTLEAERERFRTLVAPHFGGTPLRRVTHEDVTRWSATMTAGSGDVASPARRRDAVRLLVALLDAAVDARRLPANPARSASGKVTALPRAPKTKPHRYLTHDQLRRVADAAGPPGTPSRTLILTAALTGLRWGELTALTTADVDPLRGRLHVTKAWTRLDDGTLLLGDTKTHARREVPLPAAVAADVVALTTGRAPSGLLFPGATGAPLRRESFDRSAFRPAVRAAGTAVAVADGLVTRLLSDDDAAAPALRTAGRLVYDDALAGRVRRIQAARDLRPDGVCGPETWAALAELDREFRADLTRGEKVSRTRLLAALSRTTLTPGAEDFDTLTLHDLRHTAASLAIAGGASVKAVQRLLGHESPMLTLSTYAGLFEDDLDAVGDLMSAGFTATAAPPAPETPRLRAVT</sequence>
<protein>
    <recommendedName>
        <fullName evidence="6">Tyr recombinase domain-containing protein</fullName>
    </recommendedName>
</protein>
<feature type="region of interest" description="Disordered" evidence="5">
    <location>
        <begin position="31"/>
        <end position="52"/>
    </location>
</feature>
<dbReference type="InterPro" id="IPR013762">
    <property type="entry name" value="Integrase-like_cat_sf"/>
</dbReference>
<dbReference type="Gene3D" id="1.10.101.10">
    <property type="entry name" value="PGBD-like superfamily/PGBD"/>
    <property type="match status" value="1"/>
</dbReference>
<dbReference type="RefSeq" id="WP_344100488.1">
    <property type="nucleotide sequence ID" value="NZ_BAAANL010000002.1"/>
</dbReference>
<evidence type="ECO:0000256" key="5">
    <source>
        <dbReference type="SAM" id="MobiDB-lite"/>
    </source>
</evidence>
<feature type="domain" description="Tyr recombinase" evidence="6">
    <location>
        <begin position="173"/>
        <end position="462"/>
    </location>
</feature>
<name>A0ABN2N7B4_9MICO</name>
<keyword evidence="4" id="KW-0233">DNA recombination</keyword>
<dbReference type="Gene3D" id="1.10.150.130">
    <property type="match status" value="1"/>
</dbReference>
<dbReference type="Proteomes" id="UP001501094">
    <property type="component" value="Unassembled WGS sequence"/>
</dbReference>
<dbReference type="InterPro" id="IPR050808">
    <property type="entry name" value="Phage_Integrase"/>
</dbReference>
<keyword evidence="8" id="KW-1185">Reference proteome</keyword>
<proteinExistence type="inferred from homology"/>
<comment type="similarity">
    <text evidence="1">Belongs to the 'phage' integrase family.</text>
</comment>
<dbReference type="PROSITE" id="PS51898">
    <property type="entry name" value="TYR_RECOMBINASE"/>
    <property type="match status" value="1"/>
</dbReference>
<gene>
    <name evidence="7" type="ORF">GCM10009751_11560</name>
</gene>
<dbReference type="PANTHER" id="PTHR30629">
    <property type="entry name" value="PROPHAGE INTEGRASE"/>
    <property type="match status" value="1"/>
</dbReference>
<evidence type="ECO:0000313" key="8">
    <source>
        <dbReference type="Proteomes" id="UP001501094"/>
    </source>
</evidence>
<dbReference type="PANTHER" id="PTHR30629:SF2">
    <property type="entry name" value="PROPHAGE INTEGRASE INTS-RELATED"/>
    <property type="match status" value="1"/>
</dbReference>
<organism evidence="7 8">
    <name type="scientific">Myceligenerans crystallogenes</name>
    <dbReference type="NCBI Taxonomy" id="316335"/>
    <lineage>
        <taxon>Bacteria</taxon>
        <taxon>Bacillati</taxon>
        <taxon>Actinomycetota</taxon>
        <taxon>Actinomycetes</taxon>
        <taxon>Micrococcales</taxon>
        <taxon>Promicromonosporaceae</taxon>
        <taxon>Myceligenerans</taxon>
    </lineage>
</organism>
<dbReference type="InterPro" id="IPR036365">
    <property type="entry name" value="PGBD-like_sf"/>
</dbReference>
<keyword evidence="3" id="KW-0238">DNA-binding</keyword>
<dbReference type="InterPro" id="IPR036366">
    <property type="entry name" value="PGBDSf"/>
</dbReference>
<dbReference type="Pfam" id="PF00589">
    <property type="entry name" value="Phage_integrase"/>
    <property type="match status" value="2"/>
</dbReference>
<reference evidence="7 8" key="1">
    <citation type="journal article" date="2019" name="Int. J. Syst. Evol. Microbiol.">
        <title>The Global Catalogue of Microorganisms (GCM) 10K type strain sequencing project: providing services to taxonomists for standard genome sequencing and annotation.</title>
        <authorList>
            <consortium name="The Broad Institute Genomics Platform"/>
            <consortium name="The Broad Institute Genome Sequencing Center for Infectious Disease"/>
            <person name="Wu L."/>
            <person name="Ma J."/>
        </authorList>
    </citation>
    <scope>NUCLEOTIDE SEQUENCE [LARGE SCALE GENOMIC DNA]</scope>
    <source>
        <strain evidence="7 8">JCM 14326</strain>
    </source>
</reference>
<evidence type="ECO:0000259" key="6">
    <source>
        <dbReference type="PROSITE" id="PS51898"/>
    </source>
</evidence>
<dbReference type="InterPro" id="IPR010998">
    <property type="entry name" value="Integrase_recombinase_N"/>
</dbReference>
<accession>A0ABN2N7B4</accession>
<dbReference type="EMBL" id="BAAANL010000002">
    <property type="protein sequence ID" value="GAA1856134.1"/>
    <property type="molecule type" value="Genomic_DNA"/>
</dbReference>
<evidence type="ECO:0000313" key="7">
    <source>
        <dbReference type="EMBL" id="GAA1856134.1"/>
    </source>
</evidence>
<dbReference type="SUPFAM" id="SSF56349">
    <property type="entry name" value="DNA breaking-rejoining enzymes"/>
    <property type="match status" value="2"/>
</dbReference>
<evidence type="ECO:0000256" key="4">
    <source>
        <dbReference type="ARBA" id="ARBA00023172"/>
    </source>
</evidence>
<dbReference type="Gene3D" id="1.10.443.10">
    <property type="entry name" value="Intergrase catalytic core"/>
    <property type="match status" value="1"/>
</dbReference>
<evidence type="ECO:0000256" key="2">
    <source>
        <dbReference type="ARBA" id="ARBA00022908"/>
    </source>
</evidence>
<dbReference type="InterPro" id="IPR002104">
    <property type="entry name" value="Integrase_catalytic"/>
</dbReference>
<feature type="compositionally biased region" description="Basic and acidic residues" evidence="5">
    <location>
        <begin position="34"/>
        <end position="52"/>
    </location>
</feature>
<dbReference type="InterPro" id="IPR002477">
    <property type="entry name" value="Peptidoglycan-bd-like"/>
</dbReference>
<dbReference type="SUPFAM" id="SSF47090">
    <property type="entry name" value="PGBD-like"/>
    <property type="match status" value="1"/>
</dbReference>
<evidence type="ECO:0000256" key="3">
    <source>
        <dbReference type="ARBA" id="ARBA00023125"/>
    </source>
</evidence>
<dbReference type="Pfam" id="PF01471">
    <property type="entry name" value="PG_binding_1"/>
    <property type="match status" value="1"/>
</dbReference>
<comment type="caution">
    <text evidence="7">The sequence shown here is derived from an EMBL/GenBank/DDBJ whole genome shotgun (WGS) entry which is preliminary data.</text>
</comment>